<dbReference type="PROSITE" id="PS00211">
    <property type="entry name" value="ABC_TRANSPORTER_1"/>
    <property type="match status" value="1"/>
</dbReference>
<reference evidence="6" key="1">
    <citation type="journal article" date="2012" name="PLoS ONE">
        <title>Gene sets for utilization of primary and secondary nutrition supplies in the distal gut of endangered iberian lynx.</title>
        <authorList>
            <person name="Alcaide M."/>
            <person name="Messina E."/>
            <person name="Richter M."/>
            <person name="Bargiela R."/>
            <person name="Peplies J."/>
            <person name="Huws S.A."/>
            <person name="Newbold C.J."/>
            <person name="Golyshin P.N."/>
            <person name="Simon M.A."/>
            <person name="Lopez G."/>
            <person name="Yakimov M.M."/>
            <person name="Ferrer M."/>
        </authorList>
    </citation>
    <scope>NUCLEOTIDE SEQUENCE</scope>
</reference>
<evidence type="ECO:0000259" key="5">
    <source>
        <dbReference type="PROSITE" id="PS50893"/>
    </source>
</evidence>
<dbReference type="SUPFAM" id="SSF52540">
    <property type="entry name" value="P-loop containing nucleoside triphosphate hydrolases"/>
    <property type="match status" value="1"/>
</dbReference>
<gene>
    <name evidence="6" type="ORF">EVA_12410</name>
</gene>
<dbReference type="InterPro" id="IPR050153">
    <property type="entry name" value="Metal_Ion_Import_ABC"/>
</dbReference>
<dbReference type="InterPro" id="IPR003439">
    <property type="entry name" value="ABC_transporter-like_ATP-bd"/>
</dbReference>
<dbReference type="AlphaFoldDB" id="J9FY48"/>
<name>J9FY48_9ZZZZ</name>
<dbReference type="PROSITE" id="PS50893">
    <property type="entry name" value="ABC_TRANSPORTER_2"/>
    <property type="match status" value="1"/>
</dbReference>
<evidence type="ECO:0000256" key="1">
    <source>
        <dbReference type="ARBA" id="ARBA00005417"/>
    </source>
</evidence>
<dbReference type="PANTHER" id="PTHR42734">
    <property type="entry name" value="METAL TRANSPORT SYSTEM ATP-BINDING PROTEIN TM_0124-RELATED"/>
    <property type="match status" value="1"/>
</dbReference>
<dbReference type="GO" id="GO:0005524">
    <property type="term" value="F:ATP binding"/>
    <property type="evidence" value="ECO:0007669"/>
    <property type="project" value="UniProtKB-KW"/>
</dbReference>
<keyword evidence="3" id="KW-0547">Nucleotide-binding</keyword>
<dbReference type="GO" id="GO:0016887">
    <property type="term" value="F:ATP hydrolysis activity"/>
    <property type="evidence" value="ECO:0007669"/>
    <property type="project" value="InterPro"/>
</dbReference>
<feature type="domain" description="ABC transporter" evidence="5">
    <location>
        <begin position="1"/>
        <end position="192"/>
    </location>
</feature>
<dbReference type="EMBL" id="AMCI01003780">
    <property type="protein sequence ID" value="EJW99483.1"/>
    <property type="molecule type" value="Genomic_DNA"/>
</dbReference>
<dbReference type="InterPro" id="IPR003593">
    <property type="entry name" value="AAA+_ATPase"/>
</dbReference>
<dbReference type="PANTHER" id="PTHR42734:SF6">
    <property type="entry name" value="MOLYBDATE IMPORT ATP-BINDING PROTEIN MOLC"/>
    <property type="match status" value="1"/>
</dbReference>
<accession>J9FY48</accession>
<protein>
    <submittedName>
        <fullName evidence="6">Iron(III) ABC transporter, ATP-binding protein</fullName>
    </submittedName>
</protein>
<organism evidence="6">
    <name type="scientific">gut metagenome</name>
    <dbReference type="NCBI Taxonomy" id="749906"/>
    <lineage>
        <taxon>unclassified sequences</taxon>
        <taxon>metagenomes</taxon>
        <taxon>organismal metagenomes</taxon>
    </lineage>
</organism>
<dbReference type="InterPro" id="IPR017871">
    <property type="entry name" value="ABC_transporter-like_CS"/>
</dbReference>
<dbReference type="Gene3D" id="3.40.50.300">
    <property type="entry name" value="P-loop containing nucleotide triphosphate hydrolases"/>
    <property type="match status" value="1"/>
</dbReference>
<keyword evidence="4 6" id="KW-0067">ATP-binding</keyword>
<evidence type="ECO:0000256" key="3">
    <source>
        <dbReference type="ARBA" id="ARBA00022741"/>
    </source>
</evidence>
<comment type="caution">
    <text evidence="6">The sequence shown here is derived from an EMBL/GenBank/DDBJ whole genome shotgun (WGS) entry which is preliminary data.</text>
</comment>
<evidence type="ECO:0000256" key="4">
    <source>
        <dbReference type="ARBA" id="ARBA00022840"/>
    </source>
</evidence>
<keyword evidence="2" id="KW-0813">Transport</keyword>
<evidence type="ECO:0000256" key="2">
    <source>
        <dbReference type="ARBA" id="ARBA00022448"/>
    </source>
</evidence>
<dbReference type="Pfam" id="PF00005">
    <property type="entry name" value="ABC_tran"/>
    <property type="match status" value="1"/>
</dbReference>
<comment type="similarity">
    <text evidence="1">Belongs to the ABC transporter superfamily.</text>
</comment>
<proteinExistence type="inferred from homology"/>
<sequence length="193" mass="21517">MVQDVSFSAEEGDFVAVLGVNGVGKSTMLKCINKINRSKSGEILIDHQPVSSLDNTELAKQIGYVAQNCQFSDGTVFDSVLLGRKPFIKWDVTAYDLEVVQKVLQLLSLEKFSMRNVLELSGGERQKVAIARALAQQAPVLLFDEPTSNLDLKNQLEVLRIIRDIVKQQHLTAVVTIHDLNLALRLPTNFLLW</sequence>
<dbReference type="SMART" id="SM00382">
    <property type="entry name" value="AAA"/>
    <property type="match status" value="1"/>
</dbReference>
<dbReference type="FunFam" id="3.40.50.300:FF:000134">
    <property type="entry name" value="Iron-enterobactin ABC transporter ATP-binding protein"/>
    <property type="match status" value="1"/>
</dbReference>
<evidence type="ECO:0000313" key="6">
    <source>
        <dbReference type="EMBL" id="EJW99483.1"/>
    </source>
</evidence>
<dbReference type="CDD" id="cd03214">
    <property type="entry name" value="ABC_Iron-Siderophores_B12_Hemin"/>
    <property type="match status" value="1"/>
</dbReference>
<dbReference type="InterPro" id="IPR027417">
    <property type="entry name" value="P-loop_NTPase"/>
</dbReference>